<evidence type="ECO:0000256" key="1">
    <source>
        <dbReference type="SAM" id="MobiDB-lite"/>
    </source>
</evidence>
<dbReference type="Proteomes" id="UP000186922">
    <property type="component" value="Unassembled WGS sequence"/>
</dbReference>
<evidence type="ECO:0000313" key="2">
    <source>
        <dbReference type="EMBL" id="GAU93585.1"/>
    </source>
</evidence>
<comment type="caution">
    <text evidence="2">The sequence shown here is derived from an EMBL/GenBank/DDBJ whole genome shotgun (WGS) entry which is preliminary data.</text>
</comment>
<name>A0A1D1UYT8_RAMVA</name>
<organism evidence="2 3">
    <name type="scientific">Ramazzottius varieornatus</name>
    <name type="common">Water bear</name>
    <name type="synonym">Tardigrade</name>
    <dbReference type="NCBI Taxonomy" id="947166"/>
    <lineage>
        <taxon>Eukaryota</taxon>
        <taxon>Metazoa</taxon>
        <taxon>Ecdysozoa</taxon>
        <taxon>Tardigrada</taxon>
        <taxon>Eutardigrada</taxon>
        <taxon>Parachela</taxon>
        <taxon>Hypsibioidea</taxon>
        <taxon>Ramazzottiidae</taxon>
        <taxon>Ramazzottius</taxon>
    </lineage>
</organism>
<gene>
    <name evidence="2" type="primary">RvY_05507-1</name>
    <name evidence="2" type="synonym">RvY_05507.1</name>
    <name evidence="2" type="ORF">RvY_05507</name>
</gene>
<protein>
    <submittedName>
        <fullName evidence="2">Uncharacterized protein</fullName>
    </submittedName>
</protein>
<feature type="region of interest" description="Disordered" evidence="1">
    <location>
        <begin position="21"/>
        <end position="82"/>
    </location>
</feature>
<reference evidence="2 3" key="1">
    <citation type="journal article" date="2016" name="Nat. Commun.">
        <title>Extremotolerant tardigrade genome and improved radiotolerance of human cultured cells by tardigrade-unique protein.</title>
        <authorList>
            <person name="Hashimoto T."/>
            <person name="Horikawa D.D."/>
            <person name="Saito Y."/>
            <person name="Kuwahara H."/>
            <person name="Kozuka-Hata H."/>
            <person name="Shin-I T."/>
            <person name="Minakuchi Y."/>
            <person name="Ohishi K."/>
            <person name="Motoyama A."/>
            <person name="Aizu T."/>
            <person name="Enomoto A."/>
            <person name="Kondo K."/>
            <person name="Tanaka S."/>
            <person name="Hara Y."/>
            <person name="Koshikawa S."/>
            <person name="Sagara H."/>
            <person name="Miura T."/>
            <person name="Yokobori S."/>
            <person name="Miyagawa K."/>
            <person name="Suzuki Y."/>
            <person name="Kubo T."/>
            <person name="Oyama M."/>
            <person name="Kohara Y."/>
            <person name="Fujiyama A."/>
            <person name="Arakawa K."/>
            <person name="Katayama T."/>
            <person name="Toyoda A."/>
            <person name="Kunieda T."/>
        </authorList>
    </citation>
    <scope>NUCLEOTIDE SEQUENCE [LARGE SCALE GENOMIC DNA]</scope>
    <source>
        <strain evidence="2 3">YOKOZUNA-1</strain>
    </source>
</reference>
<sequence length="698" mass="79249">MEDPPGSEFQNLLKCTELLQTEDPFRSTVKVEPGVAKKRFKPKQVPAGSNGVKKRRTGSSSSTTQGSAPKPKPTTAWNPRDNPSLEKVLKAAAKPASPEKRKLTRPRTIVEDSPTIREVLVVDDQSVVPLNDVQGDLDFEDLVAEDLEICRYLPPVGNVQSGMKCAEISRRLKAFEQTLIEISQNGGKISTGEDEKEHDSDATLSIVSDEDASASQSSAATNPPVNVSMLEAYKIVFDPPVPAVITIPTSILRVNDANDWQTEAKALQFLMKKNLERRKNRTKLSQKPTVNREAFTSTNDAANKRREITQQLFAAIEFKSNQIVSLDRPNFTILHPADSLKKPHKEQKRKISEANAVDVENPPHNKDEKFVRLSGMVDKLELDPFSKEFLENNFQFIEEKQLRKAMRQYHSFKKAMNQILLVTDESLQKELHLVLQEARDELQRLGSARERSLLVTDEKCLLDQDETEKRLATNTEKAKSHVSSMFEENRRQYELQRTLDFATCKCDMLAINTRNMRKRTDAPHVRLLEEMTCIVESSSRNQNPSASPPQTAQVMLNGPQSGFPSVQRRRRNQFAVALKEPLDDRDVYEDLANINRILKEMPEREKAAKIMKPVEVYTDENRLTVDGKSFYRNQQVTVEHHEHGRSSGVLVQFSQNDFLVKRTTDGKTERRRYALGLLADRRVILRRRSAARTANATR</sequence>
<accession>A0A1D1UYT8</accession>
<keyword evidence="3" id="KW-1185">Reference proteome</keyword>
<feature type="compositionally biased region" description="Low complexity" evidence="1">
    <location>
        <begin position="58"/>
        <end position="67"/>
    </location>
</feature>
<evidence type="ECO:0000313" key="3">
    <source>
        <dbReference type="Proteomes" id="UP000186922"/>
    </source>
</evidence>
<proteinExistence type="predicted"/>
<dbReference type="OrthoDB" id="70376at2759"/>
<dbReference type="EMBL" id="BDGG01000002">
    <property type="protein sequence ID" value="GAU93585.1"/>
    <property type="molecule type" value="Genomic_DNA"/>
</dbReference>
<dbReference type="AlphaFoldDB" id="A0A1D1UYT8"/>
<feature type="region of interest" description="Disordered" evidence="1">
    <location>
        <begin position="340"/>
        <end position="367"/>
    </location>
</feature>